<evidence type="ECO:0000313" key="3">
    <source>
        <dbReference type="Proteomes" id="UP000693970"/>
    </source>
</evidence>
<gene>
    <name evidence="2" type="ORF">IV203_006914</name>
</gene>
<dbReference type="Proteomes" id="UP000693970">
    <property type="component" value="Unassembled WGS sequence"/>
</dbReference>
<accession>A0A9K3KDP2</accession>
<name>A0A9K3KDP2_9STRA</name>
<proteinExistence type="predicted"/>
<sequence length="501" mass="55488">MSSSLEGMDATMEDPAAKAAAAEEARVQAEARRKRILEKADRRMGVVSGEQVQDEAVQKTSASNAARMRAARQRRYGKKTNATTPQDDDDDDKNNGNNITVDKENDSRDTKETESNKEGGDDPTTMEAANITEGKTTIKPDPPVVQVSQPESSKAQEQEEKTSASTDAAGEKKKYMGVAKMRRKMVAKKKMEEGEGETNANTANPTVAVDAAIASDPTVAKVMEIQKVPKFPIYMHIIIVILLFVAGLDVGIQQFHDDVVVHTETAIQEYGLPFVHRKPWEVLVPKEKDTKRALLEEERLSSSDGNGPRGVDPDAVNDEFVEVLEEEEYIPNIDPLFGVDFDEMTKGPGIFNQMARGAIAIHRMILWMLYYTPLRLYNALLSIPASLMKMPPTLFLIALVLRQIVGKIILGAHIPDANTDGPEEKNNIEVIGMAKNFVKNFFVTNFPTLVWAYDVFVHLRSDMYIVLCGVFCGMAWSHLTLPREEVMVGSTEPIDGMADEL</sequence>
<feature type="compositionally biased region" description="Basic and acidic residues" evidence="1">
    <location>
        <begin position="101"/>
        <end position="120"/>
    </location>
</feature>
<feature type="region of interest" description="Disordered" evidence="1">
    <location>
        <begin position="1"/>
        <end position="175"/>
    </location>
</feature>
<feature type="compositionally biased region" description="Basic and acidic residues" evidence="1">
    <location>
        <begin position="21"/>
        <end position="44"/>
    </location>
</feature>
<keyword evidence="3" id="KW-1185">Reference proteome</keyword>
<organism evidence="2 3">
    <name type="scientific">Nitzschia inconspicua</name>
    <dbReference type="NCBI Taxonomy" id="303405"/>
    <lineage>
        <taxon>Eukaryota</taxon>
        <taxon>Sar</taxon>
        <taxon>Stramenopiles</taxon>
        <taxon>Ochrophyta</taxon>
        <taxon>Bacillariophyta</taxon>
        <taxon>Bacillariophyceae</taxon>
        <taxon>Bacillariophycidae</taxon>
        <taxon>Bacillariales</taxon>
        <taxon>Bacillariaceae</taxon>
        <taxon>Nitzschia</taxon>
    </lineage>
</organism>
<comment type="caution">
    <text evidence="2">The sequence shown here is derived from an EMBL/GenBank/DDBJ whole genome shotgun (WGS) entry which is preliminary data.</text>
</comment>
<feature type="compositionally biased region" description="Basic residues" evidence="1">
    <location>
        <begin position="69"/>
        <end position="78"/>
    </location>
</feature>
<reference evidence="2" key="1">
    <citation type="journal article" date="2021" name="Sci. Rep.">
        <title>Diploid genomic architecture of Nitzschia inconspicua, an elite biomass production diatom.</title>
        <authorList>
            <person name="Oliver A."/>
            <person name="Podell S."/>
            <person name="Pinowska A."/>
            <person name="Traller J.C."/>
            <person name="Smith S.R."/>
            <person name="McClure R."/>
            <person name="Beliaev A."/>
            <person name="Bohutskyi P."/>
            <person name="Hill E.A."/>
            <person name="Rabines A."/>
            <person name="Zheng H."/>
            <person name="Allen L.Z."/>
            <person name="Kuo A."/>
            <person name="Grigoriev I.V."/>
            <person name="Allen A.E."/>
            <person name="Hazlebeck D."/>
            <person name="Allen E.E."/>
        </authorList>
    </citation>
    <scope>NUCLEOTIDE SEQUENCE</scope>
    <source>
        <strain evidence="2">Hildebrandi</strain>
    </source>
</reference>
<dbReference type="EMBL" id="JAGRRH010000025">
    <property type="protein sequence ID" value="KAG7341822.1"/>
    <property type="molecule type" value="Genomic_DNA"/>
</dbReference>
<reference evidence="2" key="2">
    <citation type="submission" date="2021-04" db="EMBL/GenBank/DDBJ databases">
        <authorList>
            <person name="Podell S."/>
        </authorList>
    </citation>
    <scope>NUCLEOTIDE SEQUENCE</scope>
    <source>
        <strain evidence="2">Hildebrandi</strain>
    </source>
</reference>
<dbReference type="OrthoDB" id="48728at2759"/>
<evidence type="ECO:0000256" key="1">
    <source>
        <dbReference type="SAM" id="MobiDB-lite"/>
    </source>
</evidence>
<protein>
    <submittedName>
        <fullName evidence="2">Uncharacterized protein</fullName>
    </submittedName>
</protein>
<evidence type="ECO:0000313" key="2">
    <source>
        <dbReference type="EMBL" id="KAG7341822.1"/>
    </source>
</evidence>
<dbReference type="AlphaFoldDB" id="A0A9K3KDP2"/>